<dbReference type="SUPFAM" id="SSF53448">
    <property type="entry name" value="Nucleotide-diphospho-sugar transferases"/>
    <property type="match status" value="1"/>
</dbReference>
<dbReference type="InterPro" id="IPR029044">
    <property type="entry name" value="Nucleotide-diphossugar_trans"/>
</dbReference>
<dbReference type="EMBL" id="JACXAA010000003">
    <property type="protein sequence ID" value="MBD2753317.1"/>
    <property type="molecule type" value="Genomic_DNA"/>
</dbReference>
<sequence length="321" mass="38322">MKSFNIPILFIVFNRPDTTSEVLNEIRKIKPQFLYIASDGPRNQNLDEIKRCEAVREIIKNGITWECEVIRLYQTKNLGCGKAVSTAITWFFQHVEQGIILEDDCVPNTSFFSFCKEMLEKYKYNENIYSITGQNIQFGRNYNNDSYFYSKYLYIWGWATWRRAWEKYDFDMQDWPEFKEKKLDVVLNYKVDQIEYWKKNLDAFYKNEVDSWDYQFLFTIWKNSALTIVPNKNLISNIGFREDATHTVTSNHRLSNLPTFELSNISHPKNIVINTKADDYFFYNVLNYSHTTNLFLKILRKLKIYLKNIHVNALRNSNTCL</sequence>
<dbReference type="AlphaFoldDB" id="A0A927B132"/>
<organism evidence="1 2">
    <name type="scientific">Spirosoma validum</name>
    <dbReference type="NCBI Taxonomy" id="2771355"/>
    <lineage>
        <taxon>Bacteria</taxon>
        <taxon>Pseudomonadati</taxon>
        <taxon>Bacteroidota</taxon>
        <taxon>Cytophagia</taxon>
        <taxon>Cytophagales</taxon>
        <taxon>Cytophagaceae</taxon>
        <taxon>Spirosoma</taxon>
    </lineage>
</organism>
<reference evidence="1" key="1">
    <citation type="submission" date="2020-09" db="EMBL/GenBank/DDBJ databases">
        <authorList>
            <person name="Kim M.K."/>
        </authorList>
    </citation>
    <scope>NUCLEOTIDE SEQUENCE</scope>
    <source>
        <strain evidence="1">BT704</strain>
    </source>
</reference>
<keyword evidence="2" id="KW-1185">Reference proteome</keyword>
<dbReference type="RefSeq" id="WP_191038941.1">
    <property type="nucleotide sequence ID" value="NZ_JACXAA010000003.1"/>
</dbReference>
<comment type="caution">
    <text evidence="1">The sequence shown here is derived from an EMBL/GenBank/DDBJ whole genome shotgun (WGS) entry which is preliminary data.</text>
</comment>
<dbReference type="Gene3D" id="3.90.550.10">
    <property type="entry name" value="Spore Coat Polysaccharide Biosynthesis Protein SpsA, Chain A"/>
    <property type="match status" value="1"/>
</dbReference>
<protein>
    <submittedName>
        <fullName evidence="1">Nucleotide-diphospho-sugar transferase</fullName>
    </submittedName>
</protein>
<gene>
    <name evidence="1" type="ORF">IC230_10485</name>
</gene>
<evidence type="ECO:0000313" key="1">
    <source>
        <dbReference type="EMBL" id="MBD2753317.1"/>
    </source>
</evidence>
<evidence type="ECO:0000313" key="2">
    <source>
        <dbReference type="Proteomes" id="UP000653797"/>
    </source>
</evidence>
<name>A0A927B132_9BACT</name>
<dbReference type="GO" id="GO:0016740">
    <property type="term" value="F:transferase activity"/>
    <property type="evidence" value="ECO:0007669"/>
    <property type="project" value="UniProtKB-KW"/>
</dbReference>
<dbReference type="Proteomes" id="UP000653797">
    <property type="component" value="Unassembled WGS sequence"/>
</dbReference>
<keyword evidence="1" id="KW-0808">Transferase</keyword>
<accession>A0A927B132</accession>
<proteinExistence type="predicted"/>